<dbReference type="EMBL" id="JBBNAG010000013">
    <property type="protein sequence ID" value="KAK9084492.1"/>
    <property type="molecule type" value="Genomic_DNA"/>
</dbReference>
<gene>
    <name evidence="2" type="ORF">Scep_030963</name>
</gene>
<dbReference type="AlphaFoldDB" id="A0AAP0HH02"/>
<evidence type="ECO:0000256" key="1">
    <source>
        <dbReference type="SAM" id="MobiDB-lite"/>
    </source>
</evidence>
<keyword evidence="3" id="KW-1185">Reference proteome</keyword>
<evidence type="ECO:0000313" key="2">
    <source>
        <dbReference type="EMBL" id="KAK9084492.1"/>
    </source>
</evidence>
<name>A0AAP0HH02_9MAGN</name>
<feature type="region of interest" description="Disordered" evidence="1">
    <location>
        <begin position="127"/>
        <end position="160"/>
    </location>
</feature>
<protein>
    <submittedName>
        <fullName evidence="2">Uncharacterized protein</fullName>
    </submittedName>
</protein>
<evidence type="ECO:0000313" key="3">
    <source>
        <dbReference type="Proteomes" id="UP001419268"/>
    </source>
</evidence>
<organism evidence="2 3">
    <name type="scientific">Stephania cephalantha</name>
    <dbReference type="NCBI Taxonomy" id="152367"/>
    <lineage>
        <taxon>Eukaryota</taxon>
        <taxon>Viridiplantae</taxon>
        <taxon>Streptophyta</taxon>
        <taxon>Embryophyta</taxon>
        <taxon>Tracheophyta</taxon>
        <taxon>Spermatophyta</taxon>
        <taxon>Magnoliopsida</taxon>
        <taxon>Ranunculales</taxon>
        <taxon>Menispermaceae</taxon>
        <taxon>Menispermoideae</taxon>
        <taxon>Cissampelideae</taxon>
        <taxon>Stephania</taxon>
    </lineage>
</organism>
<sequence length="184" mass="20845">MRPRRCIFVGHTTAARRTVETRCHSIRPKDLSGTPSHPRFEPALSRDNSVGSWSRVPLGYHGPDGTRLHELCRVLDSRLRISFGAWEEDVDEVYGRFCFCGSLDGTMRPSGGYGRYKKRHLYVGHTTPKDRVETPGKPRPRALARKLPESSSPPRFEPAASRIKARARGAVYHWATMAQWYTAP</sequence>
<proteinExistence type="predicted"/>
<dbReference type="Proteomes" id="UP001419268">
    <property type="component" value="Unassembled WGS sequence"/>
</dbReference>
<reference evidence="2 3" key="1">
    <citation type="submission" date="2024-01" db="EMBL/GenBank/DDBJ databases">
        <title>Genome assemblies of Stephania.</title>
        <authorList>
            <person name="Yang L."/>
        </authorList>
    </citation>
    <scope>NUCLEOTIDE SEQUENCE [LARGE SCALE GENOMIC DNA]</scope>
    <source>
        <strain evidence="2">JXDWG</strain>
        <tissue evidence="2">Leaf</tissue>
    </source>
</reference>
<feature type="region of interest" description="Disordered" evidence="1">
    <location>
        <begin position="26"/>
        <end position="46"/>
    </location>
</feature>
<accession>A0AAP0HH02</accession>
<comment type="caution">
    <text evidence="2">The sequence shown here is derived from an EMBL/GenBank/DDBJ whole genome shotgun (WGS) entry which is preliminary data.</text>
</comment>
<feature type="compositionally biased region" description="Basic and acidic residues" evidence="1">
    <location>
        <begin position="127"/>
        <end position="136"/>
    </location>
</feature>